<protein>
    <submittedName>
        <fullName evidence="1">Uncharacterized protein</fullName>
    </submittedName>
</protein>
<evidence type="ECO:0000313" key="2">
    <source>
        <dbReference type="Proteomes" id="UP000003879"/>
    </source>
</evidence>
<reference evidence="1 2" key="1">
    <citation type="submission" date="2012-02" db="EMBL/GenBank/DDBJ databases">
        <title>The Genome Sequence of Bacteroides fragilis CL07T12C05.</title>
        <authorList>
            <consortium name="The Broad Institute Genome Sequencing Platform"/>
            <person name="Earl A."/>
            <person name="Ward D."/>
            <person name="Feldgarden M."/>
            <person name="Gevers D."/>
            <person name="Zitomersky N.L."/>
            <person name="Coyne M.J."/>
            <person name="Comstock L.E."/>
            <person name="Young S.K."/>
            <person name="Zeng Q."/>
            <person name="Gargeya S."/>
            <person name="Fitzgerald M."/>
            <person name="Haas B."/>
            <person name="Abouelleil A."/>
            <person name="Alvarado L."/>
            <person name="Arachchi H.M."/>
            <person name="Berlin A."/>
            <person name="Chapman S.B."/>
            <person name="Gearin G."/>
            <person name="Goldberg J."/>
            <person name="Griggs A."/>
            <person name="Gujja S."/>
            <person name="Hansen M."/>
            <person name="Heiman D."/>
            <person name="Howarth C."/>
            <person name="Larimer J."/>
            <person name="Lui A."/>
            <person name="MacDonald P.J.P."/>
            <person name="McCowen C."/>
            <person name="Montmayeur A."/>
            <person name="Murphy C."/>
            <person name="Neiman D."/>
            <person name="Pearson M."/>
            <person name="Priest M."/>
            <person name="Roberts A."/>
            <person name="Saif S."/>
            <person name="Shea T."/>
            <person name="Sisk P."/>
            <person name="Stolte C."/>
            <person name="Sykes S."/>
            <person name="Wortman J."/>
            <person name="Nusbaum C."/>
            <person name="Birren B."/>
        </authorList>
    </citation>
    <scope>NUCLEOTIDE SEQUENCE [LARGE SCALE GENOMIC DNA]</scope>
    <source>
        <strain evidence="1 2">CL07T12C05</strain>
    </source>
</reference>
<gene>
    <name evidence="1" type="ORF">HMPREF1056_01676</name>
</gene>
<proteinExistence type="predicted"/>
<comment type="caution">
    <text evidence="1">The sequence shown here is derived from an EMBL/GenBank/DDBJ whole genome shotgun (WGS) entry which is preliminary data.</text>
</comment>
<dbReference type="Proteomes" id="UP000003879">
    <property type="component" value="Unassembled WGS sequence"/>
</dbReference>
<dbReference type="AlphaFoldDB" id="A0A0E2AS33"/>
<dbReference type="HOGENOM" id="CLU_3180117_0_0_10"/>
<organism evidence="1 2">
    <name type="scientific">Bacteroides fragilis CL07T12C05</name>
    <dbReference type="NCBI Taxonomy" id="997883"/>
    <lineage>
        <taxon>Bacteria</taxon>
        <taxon>Pseudomonadati</taxon>
        <taxon>Bacteroidota</taxon>
        <taxon>Bacteroidia</taxon>
        <taxon>Bacteroidales</taxon>
        <taxon>Bacteroidaceae</taxon>
        <taxon>Bacteroides</taxon>
    </lineage>
</organism>
<accession>A0A0E2AS33</accession>
<dbReference type="EMBL" id="AGXN01000009">
    <property type="protein sequence ID" value="EIY97854.1"/>
    <property type="molecule type" value="Genomic_DNA"/>
</dbReference>
<evidence type="ECO:0000313" key="1">
    <source>
        <dbReference type="EMBL" id="EIY97854.1"/>
    </source>
</evidence>
<name>A0A0E2AS33_BACFG</name>
<sequence length="46" mass="5454">MDAKYGAKIDTILIIPKNFTCFFAHLYQFFFIQIPVCLKMDQKTHL</sequence>